<reference evidence="3 4" key="1">
    <citation type="submission" date="2017-04" db="EMBL/GenBank/DDBJ databases">
        <authorList>
            <person name="Afonso C.L."/>
            <person name="Miller P.J."/>
            <person name="Scott M.A."/>
            <person name="Spackman E."/>
            <person name="Goraichik I."/>
            <person name="Dimitrov K.M."/>
            <person name="Suarez D.L."/>
            <person name="Swayne D.E."/>
        </authorList>
    </citation>
    <scope>NUCLEOTIDE SEQUENCE [LARGE SCALE GENOMIC DNA]</scope>
    <source>
        <strain evidence="3 4">609q</strain>
    </source>
</reference>
<dbReference type="Proteomes" id="UP000216316">
    <property type="component" value="Unassembled WGS sequence"/>
</dbReference>
<proteinExistence type="predicted"/>
<evidence type="ECO:0000313" key="5">
    <source>
        <dbReference type="Proteomes" id="UP000216316"/>
    </source>
</evidence>
<comment type="caution">
    <text evidence="3">The sequence shown here is derived from an EMBL/GenBank/DDBJ whole genome shotgun (WGS) entry which is preliminary data.</text>
</comment>
<accession>A0A256LAI5</accession>
<evidence type="ECO:0000256" key="1">
    <source>
        <dbReference type="SAM" id="Phobius"/>
    </source>
</evidence>
<keyword evidence="5" id="KW-1185">Reference proteome</keyword>
<evidence type="ECO:0000313" key="4">
    <source>
        <dbReference type="Proteomes" id="UP000215828"/>
    </source>
</evidence>
<keyword evidence="1" id="KW-0812">Transmembrane</keyword>
<dbReference type="EMBL" id="NGNX01000062">
    <property type="protein sequence ID" value="OYR90096.1"/>
    <property type="molecule type" value="Genomic_DNA"/>
</dbReference>
<feature type="transmembrane region" description="Helical" evidence="1">
    <location>
        <begin position="26"/>
        <end position="46"/>
    </location>
</feature>
<evidence type="ECO:0000313" key="3">
    <source>
        <dbReference type="EMBL" id="OYR90096.1"/>
    </source>
</evidence>
<protein>
    <submittedName>
        <fullName evidence="3">Uncharacterized protein</fullName>
    </submittedName>
</protein>
<dbReference type="Proteomes" id="UP000215828">
    <property type="component" value="Unassembled WGS sequence"/>
</dbReference>
<keyword evidence="1" id="KW-1133">Transmembrane helix</keyword>
<dbReference type="AlphaFoldDB" id="A0A256LAI5"/>
<reference evidence="4 5" key="3">
    <citation type="submission" date="2017-09" db="EMBL/GenBank/DDBJ databases">
        <title>Tripartite evolution among Lactobacillus johnsonii, Lactobacillus taiwanensis, Lactobacillus reuteri and their rodent host.</title>
        <authorList>
            <person name="Wang T."/>
            <person name="Knowles S."/>
            <person name="Cheng C."/>
        </authorList>
    </citation>
    <scope>NUCLEOTIDE SEQUENCE [LARGE SCALE GENOMIC DNA]</scope>
    <source>
        <strain evidence="3 4">609q</strain>
        <strain evidence="2 5">609u</strain>
    </source>
</reference>
<evidence type="ECO:0000313" key="2">
    <source>
        <dbReference type="EMBL" id="OYR87216.1"/>
    </source>
</evidence>
<keyword evidence="1" id="KW-0472">Membrane</keyword>
<sequence length="63" mass="7243">MILSTLVGTIIFTLETVIDRVVGSTLTIYIILGNILWGMILGYLMFKLVKLRQMRRKDISKIE</sequence>
<dbReference type="EMBL" id="NGNV01000055">
    <property type="protein sequence ID" value="OYR87216.1"/>
    <property type="molecule type" value="Genomic_DNA"/>
</dbReference>
<name>A0A256LAI5_9LACO</name>
<reference evidence="2" key="2">
    <citation type="submission" date="2017-05" db="EMBL/GenBank/DDBJ databases">
        <authorList>
            <person name="Lin X.B."/>
            <person name="Stothard P."/>
            <person name="Tasseva G."/>
            <person name="Walter J."/>
        </authorList>
    </citation>
    <scope>NUCLEOTIDE SEQUENCE</scope>
    <source>
        <strain evidence="2">609u</strain>
    </source>
</reference>
<organism evidence="3 4">
    <name type="scientific">Lactobacillus taiwanensis</name>
    <dbReference type="NCBI Taxonomy" id="508451"/>
    <lineage>
        <taxon>Bacteria</taxon>
        <taxon>Bacillati</taxon>
        <taxon>Bacillota</taxon>
        <taxon>Bacilli</taxon>
        <taxon>Lactobacillales</taxon>
        <taxon>Lactobacillaceae</taxon>
        <taxon>Lactobacillus</taxon>
    </lineage>
</organism>
<gene>
    <name evidence="2" type="ORF">CBF53_08935</name>
    <name evidence="3" type="ORF">CBF70_09995</name>
</gene>